<feature type="compositionally biased region" description="Basic residues" evidence="1">
    <location>
        <begin position="121"/>
        <end position="130"/>
    </location>
</feature>
<gene>
    <name evidence="2" type="ORF">PAHAL_9G297200</name>
</gene>
<feature type="compositionally biased region" description="Gly residues" evidence="1">
    <location>
        <begin position="9"/>
        <end position="23"/>
    </location>
</feature>
<protein>
    <submittedName>
        <fullName evidence="2">Uncharacterized protein</fullName>
    </submittedName>
</protein>
<accession>A0A2S3IMG6</accession>
<dbReference type="Proteomes" id="UP000243499">
    <property type="component" value="Chromosome 9"/>
</dbReference>
<sequence>MHLRHRRLGGGGQRWGRGLGGGLEAGRGRAVLRRRGAGRGSRRCRGKLRRTASPQALLRSPLLLAPPPSFQGMVARRLLPCTTPGRSSRLTPTPQVSSTSRAVAAQAGRGQGRKAAAGHHPLFRPHAAVR</sequence>
<proteinExistence type="predicted"/>
<feature type="compositionally biased region" description="Polar residues" evidence="1">
    <location>
        <begin position="84"/>
        <end position="100"/>
    </location>
</feature>
<dbReference type="AlphaFoldDB" id="A0A2S3IMG6"/>
<dbReference type="EMBL" id="CM008054">
    <property type="protein sequence ID" value="PAN47503.1"/>
    <property type="molecule type" value="Genomic_DNA"/>
</dbReference>
<name>A0A2S3IMG6_9POAL</name>
<dbReference type="Gramene" id="PAN47503">
    <property type="protein sequence ID" value="PAN47503"/>
    <property type="gene ID" value="PAHAL_9G297200"/>
</dbReference>
<evidence type="ECO:0000313" key="2">
    <source>
        <dbReference type="EMBL" id="PAN47503.1"/>
    </source>
</evidence>
<feature type="region of interest" description="Disordered" evidence="1">
    <location>
        <begin position="81"/>
        <end position="130"/>
    </location>
</feature>
<organism evidence="2">
    <name type="scientific">Panicum hallii</name>
    <dbReference type="NCBI Taxonomy" id="206008"/>
    <lineage>
        <taxon>Eukaryota</taxon>
        <taxon>Viridiplantae</taxon>
        <taxon>Streptophyta</taxon>
        <taxon>Embryophyta</taxon>
        <taxon>Tracheophyta</taxon>
        <taxon>Spermatophyta</taxon>
        <taxon>Magnoliopsida</taxon>
        <taxon>Liliopsida</taxon>
        <taxon>Poales</taxon>
        <taxon>Poaceae</taxon>
        <taxon>PACMAD clade</taxon>
        <taxon>Panicoideae</taxon>
        <taxon>Panicodae</taxon>
        <taxon>Paniceae</taxon>
        <taxon>Panicinae</taxon>
        <taxon>Panicum</taxon>
        <taxon>Panicum sect. Panicum</taxon>
    </lineage>
</organism>
<reference evidence="2" key="1">
    <citation type="submission" date="2018-04" db="EMBL/GenBank/DDBJ databases">
        <title>WGS assembly of Panicum hallii.</title>
        <authorList>
            <person name="Lovell J."/>
            <person name="Jenkins J."/>
            <person name="Lowry D."/>
            <person name="Mamidi S."/>
            <person name="Sreedasyam A."/>
            <person name="Weng X."/>
            <person name="Barry K."/>
            <person name="Bonette J."/>
            <person name="Campitelli B."/>
            <person name="Daum C."/>
            <person name="Gordon S."/>
            <person name="Gould B."/>
            <person name="Lipzen A."/>
            <person name="Macqueen A."/>
            <person name="Palacio-Mejia J."/>
            <person name="Plott C."/>
            <person name="Shakirov E."/>
            <person name="Shu S."/>
            <person name="Yoshinaga Y."/>
            <person name="Zane M."/>
            <person name="Rokhsar D."/>
            <person name="Grimwood J."/>
            <person name="Schmutz J."/>
            <person name="Juenger T."/>
        </authorList>
    </citation>
    <scope>NUCLEOTIDE SEQUENCE [LARGE SCALE GENOMIC DNA]</scope>
    <source>
        <strain evidence="2">FIL2</strain>
    </source>
</reference>
<evidence type="ECO:0000256" key="1">
    <source>
        <dbReference type="SAM" id="MobiDB-lite"/>
    </source>
</evidence>
<feature type="region of interest" description="Disordered" evidence="1">
    <location>
        <begin position="1"/>
        <end position="23"/>
    </location>
</feature>